<dbReference type="KEGG" id="char:105900184"/>
<dbReference type="GeneID" id="105900184"/>
<keyword evidence="9 13" id="KW-1015">Disulfide bond</keyword>
<evidence type="ECO:0000256" key="9">
    <source>
        <dbReference type="ARBA" id="ARBA00023157"/>
    </source>
</evidence>
<evidence type="ECO:0000256" key="10">
    <source>
        <dbReference type="ARBA" id="ARBA00023180"/>
    </source>
</evidence>
<comment type="subcellular location">
    <subcellularLocation>
        <location evidence="2">Secreted</location>
    </subcellularLocation>
</comment>
<evidence type="ECO:0000259" key="15">
    <source>
        <dbReference type="PROSITE" id="PS50923"/>
    </source>
</evidence>
<evidence type="ECO:0000256" key="12">
    <source>
        <dbReference type="ARBA" id="ARBA00033414"/>
    </source>
</evidence>
<feature type="domain" description="Sushi" evidence="15">
    <location>
        <begin position="205"/>
        <end position="264"/>
    </location>
</feature>
<feature type="domain" description="Sushi" evidence="15">
    <location>
        <begin position="142"/>
        <end position="204"/>
    </location>
</feature>
<evidence type="ECO:0000256" key="3">
    <source>
        <dbReference type="ARBA" id="ARBA00020104"/>
    </source>
</evidence>
<feature type="chain" id="PRO_5028070595" description="Beta-2-glycoprotein 1" evidence="14">
    <location>
        <begin position="21"/>
        <end position="350"/>
    </location>
</feature>
<keyword evidence="6" id="KW-0358">Heparin-binding</keyword>
<evidence type="ECO:0000256" key="4">
    <source>
        <dbReference type="ARBA" id="ARBA00022525"/>
    </source>
</evidence>
<gene>
    <name evidence="17" type="primary">LOC105900184</name>
</gene>
<dbReference type="Pfam" id="PF00084">
    <property type="entry name" value="Sushi"/>
    <property type="match status" value="4"/>
</dbReference>
<evidence type="ECO:0000256" key="7">
    <source>
        <dbReference type="ARBA" id="ARBA00022729"/>
    </source>
</evidence>
<dbReference type="PANTHER" id="PTHR46393:SF7">
    <property type="entry name" value="COMPLEMENT C2"/>
    <property type="match status" value="1"/>
</dbReference>
<dbReference type="CDD" id="cd00033">
    <property type="entry name" value="CCP"/>
    <property type="match status" value="4"/>
</dbReference>
<dbReference type="Pfam" id="PF09014">
    <property type="entry name" value="Sushi_2"/>
    <property type="match status" value="1"/>
</dbReference>
<dbReference type="GO" id="GO:0005576">
    <property type="term" value="C:extracellular region"/>
    <property type="evidence" value="ECO:0007669"/>
    <property type="project" value="UniProtKB-SubCell"/>
</dbReference>
<dbReference type="AlphaFoldDB" id="A0A6P8F9W7"/>
<feature type="disulfide bond" evidence="13">
    <location>
        <begin position="25"/>
        <end position="68"/>
    </location>
</feature>
<name>A0A6P8F9W7_CLUHA</name>
<protein>
    <recommendedName>
        <fullName evidence="3">Beta-2-glycoprotein 1</fullName>
    </recommendedName>
    <alternativeName>
        <fullName evidence="11">Apolipoprotein H</fullName>
    </alternativeName>
    <alternativeName>
        <fullName evidence="12">Beta-2-glycoprotein I</fullName>
    </alternativeName>
</protein>
<keyword evidence="7 14" id="KW-0732">Signal</keyword>
<organism evidence="16 17">
    <name type="scientific">Clupea harengus</name>
    <name type="common">Atlantic herring</name>
    <dbReference type="NCBI Taxonomy" id="7950"/>
    <lineage>
        <taxon>Eukaryota</taxon>
        <taxon>Metazoa</taxon>
        <taxon>Chordata</taxon>
        <taxon>Craniata</taxon>
        <taxon>Vertebrata</taxon>
        <taxon>Euteleostomi</taxon>
        <taxon>Actinopterygii</taxon>
        <taxon>Neopterygii</taxon>
        <taxon>Teleostei</taxon>
        <taxon>Clupei</taxon>
        <taxon>Clupeiformes</taxon>
        <taxon>Clupeoidei</taxon>
        <taxon>Clupeidae</taxon>
        <taxon>Clupea</taxon>
    </lineage>
</organism>
<dbReference type="PROSITE" id="PS50923">
    <property type="entry name" value="SUSHI"/>
    <property type="match status" value="4"/>
</dbReference>
<evidence type="ECO:0000313" key="16">
    <source>
        <dbReference type="Proteomes" id="UP000515152"/>
    </source>
</evidence>
<dbReference type="RefSeq" id="XP_031419947.1">
    <property type="nucleotide sequence ID" value="XM_031564087.2"/>
</dbReference>
<comment type="caution">
    <text evidence="13">Lacks conserved residue(s) required for the propagation of feature annotation.</text>
</comment>
<proteinExistence type="predicted"/>
<evidence type="ECO:0000256" key="14">
    <source>
        <dbReference type="SAM" id="SignalP"/>
    </source>
</evidence>
<feature type="domain" description="Sushi" evidence="15">
    <location>
        <begin position="84"/>
        <end position="141"/>
    </location>
</feature>
<keyword evidence="5 13" id="KW-0768">Sushi</keyword>
<dbReference type="SMART" id="SM00032">
    <property type="entry name" value="CCP"/>
    <property type="match status" value="4"/>
</dbReference>
<dbReference type="Gene3D" id="2.10.70.10">
    <property type="entry name" value="Complement Module, domain 1"/>
    <property type="match status" value="5"/>
</dbReference>
<feature type="domain" description="Sushi" evidence="15">
    <location>
        <begin position="23"/>
        <end position="83"/>
    </location>
</feature>
<sequence length="350" mass="39061">MRLRVYFLLLLEVSLHTAVSSTIKCGRPSLPSGVERKVLQRLYEPGEDAVLSCAPGYLHAGGSRVIVCSNTGEWSTITFKCAPKSCPPPDDIAHGKAEFSDIVFTSTINYTCDEGYILNGMNTSSCMHVGKWSHPPPVCESVRCGLPPIPNYSQIIFDKKPVGNIFEFGFGGRYECGPHLVMFGNKRAFCQANGRWTEPPECRPVFCPAPTEIPNGFITLAVKRMHSYKERVKYGCNVNYVMDGLSEVECEKTGQWSAKPVCRAPCTVNIERGRILHNAQKKWIEDFEPNRVLHSEYVAVYCLNEEKECGYPVASQCVDGSLKIPECFKEPNVTNYQMWSGSLPSEIDMC</sequence>
<keyword evidence="10" id="KW-0325">Glycoprotein</keyword>
<feature type="disulfide bond" evidence="13">
    <location>
        <begin position="112"/>
        <end position="139"/>
    </location>
</feature>
<dbReference type="Proteomes" id="UP000515152">
    <property type="component" value="Chromosome 26"/>
</dbReference>
<evidence type="ECO:0000256" key="5">
    <source>
        <dbReference type="ARBA" id="ARBA00022659"/>
    </source>
</evidence>
<dbReference type="InterPro" id="IPR015104">
    <property type="entry name" value="Sushi_2"/>
</dbReference>
<dbReference type="InterPro" id="IPR035976">
    <property type="entry name" value="Sushi/SCR/CCP_sf"/>
</dbReference>
<evidence type="ECO:0000256" key="1">
    <source>
        <dbReference type="ARBA" id="ARBA00003651"/>
    </source>
</evidence>
<dbReference type="PANTHER" id="PTHR46393">
    <property type="entry name" value="SUSHI DOMAIN-CONTAINING PROTEIN"/>
    <property type="match status" value="1"/>
</dbReference>
<keyword evidence="4" id="KW-0964">Secreted</keyword>
<evidence type="ECO:0000256" key="6">
    <source>
        <dbReference type="ARBA" id="ARBA00022674"/>
    </source>
</evidence>
<dbReference type="InterPro" id="IPR000436">
    <property type="entry name" value="Sushi_SCR_CCP_dom"/>
</dbReference>
<keyword evidence="16" id="KW-1185">Reference proteome</keyword>
<dbReference type="GO" id="GO:0008201">
    <property type="term" value="F:heparin binding"/>
    <property type="evidence" value="ECO:0007669"/>
    <property type="project" value="UniProtKB-KW"/>
</dbReference>
<evidence type="ECO:0000256" key="8">
    <source>
        <dbReference type="ARBA" id="ARBA00022737"/>
    </source>
</evidence>
<dbReference type="OrthoDB" id="6103690at2759"/>
<reference evidence="17" key="1">
    <citation type="submission" date="2025-08" db="UniProtKB">
        <authorList>
            <consortium name="RefSeq"/>
        </authorList>
    </citation>
    <scope>IDENTIFICATION</scope>
</reference>
<feature type="disulfide bond" evidence="13">
    <location>
        <begin position="207"/>
        <end position="250"/>
    </location>
</feature>
<comment type="function">
    <text evidence="1">Binds to various kinds of negatively charged substances such as heparin, phospholipids, and dextran sulfate. May prevent activation of the intrinsic blood coagulation cascade by binding to phospholipids on the surface of damaged cells.</text>
</comment>
<accession>A0A6P8F9W7</accession>
<dbReference type="SUPFAM" id="SSF57535">
    <property type="entry name" value="Complement control module/SCR domain"/>
    <property type="match status" value="5"/>
</dbReference>
<feature type="signal peptide" evidence="14">
    <location>
        <begin position="1"/>
        <end position="20"/>
    </location>
</feature>
<evidence type="ECO:0000256" key="2">
    <source>
        <dbReference type="ARBA" id="ARBA00004613"/>
    </source>
</evidence>
<evidence type="ECO:0000313" key="17">
    <source>
        <dbReference type="RefSeq" id="XP_031419947.1"/>
    </source>
</evidence>
<evidence type="ECO:0000256" key="11">
    <source>
        <dbReference type="ARBA" id="ARBA00029855"/>
    </source>
</evidence>
<evidence type="ECO:0000256" key="13">
    <source>
        <dbReference type="PROSITE-ProRule" id="PRU00302"/>
    </source>
</evidence>
<keyword evidence="8" id="KW-0677">Repeat</keyword>